<keyword evidence="10" id="KW-1015">Disulfide bond</keyword>
<dbReference type="CDD" id="cd21175">
    <property type="entry name" value="LPMO_AA9"/>
    <property type="match status" value="1"/>
</dbReference>
<dbReference type="Proteomes" id="UP000034680">
    <property type="component" value="Unassembled WGS sequence"/>
</dbReference>
<keyword evidence="5 16" id="KW-0732">Signal</keyword>
<dbReference type="GO" id="GO:0005576">
    <property type="term" value="C:extracellular region"/>
    <property type="evidence" value="ECO:0007669"/>
    <property type="project" value="UniProtKB-SubCell"/>
</dbReference>
<comment type="cofactor">
    <cofactor evidence="1">
        <name>Cu(2+)</name>
        <dbReference type="ChEBI" id="CHEBI:29036"/>
    </cofactor>
</comment>
<dbReference type="AlphaFoldDB" id="A0A0G2IG91"/>
<evidence type="ECO:0000256" key="11">
    <source>
        <dbReference type="ARBA" id="ARBA00023277"/>
    </source>
</evidence>
<dbReference type="Pfam" id="PF03443">
    <property type="entry name" value="AA9"/>
    <property type="match status" value="1"/>
</dbReference>
<evidence type="ECO:0000256" key="12">
    <source>
        <dbReference type="ARBA" id="ARBA00023326"/>
    </source>
</evidence>
<feature type="chain" id="PRO_5002546020" description="lytic cellulose monooxygenase (C4-dehydrogenating)" evidence="16">
    <location>
        <begin position="22"/>
        <end position="290"/>
    </location>
</feature>
<evidence type="ECO:0000256" key="8">
    <source>
        <dbReference type="ARBA" id="ARBA00023008"/>
    </source>
</evidence>
<evidence type="ECO:0000256" key="5">
    <source>
        <dbReference type="ARBA" id="ARBA00022729"/>
    </source>
</evidence>
<comment type="similarity">
    <text evidence="13">Belongs to the polysaccharide monooxygenase AA9 family.</text>
</comment>
<dbReference type="PANTHER" id="PTHR33353:SF34">
    <property type="entry name" value="ENDO-BETA-1,4-GLUCANASE D"/>
    <property type="match status" value="1"/>
</dbReference>
<keyword evidence="8" id="KW-0186">Copper</keyword>
<dbReference type="GO" id="GO:0004497">
    <property type="term" value="F:monooxygenase activity"/>
    <property type="evidence" value="ECO:0007669"/>
    <property type="project" value="UniProtKB-KW"/>
</dbReference>
<evidence type="ECO:0000256" key="1">
    <source>
        <dbReference type="ARBA" id="ARBA00001973"/>
    </source>
</evidence>
<keyword evidence="12" id="KW-0624">Polysaccharide degradation</keyword>
<accession>A0A0G2IG91</accession>
<evidence type="ECO:0000256" key="15">
    <source>
        <dbReference type="ARBA" id="ARBA00047174"/>
    </source>
</evidence>
<organism evidence="18 19">
    <name type="scientific">Diaporthe ampelina</name>
    <dbReference type="NCBI Taxonomy" id="1214573"/>
    <lineage>
        <taxon>Eukaryota</taxon>
        <taxon>Fungi</taxon>
        <taxon>Dikarya</taxon>
        <taxon>Ascomycota</taxon>
        <taxon>Pezizomycotina</taxon>
        <taxon>Sordariomycetes</taxon>
        <taxon>Sordariomycetidae</taxon>
        <taxon>Diaporthales</taxon>
        <taxon>Diaporthaceae</taxon>
        <taxon>Diaporthe</taxon>
    </lineage>
</organism>
<keyword evidence="11" id="KW-0119">Carbohydrate metabolism</keyword>
<evidence type="ECO:0000256" key="3">
    <source>
        <dbReference type="ARBA" id="ARBA00022525"/>
    </source>
</evidence>
<keyword evidence="3" id="KW-0964">Secreted</keyword>
<gene>
    <name evidence="18" type="ORF">UCDDA912_g00478</name>
</gene>
<dbReference type="Gene3D" id="2.70.50.70">
    <property type="match status" value="1"/>
</dbReference>
<evidence type="ECO:0000313" key="18">
    <source>
        <dbReference type="EMBL" id="KKY39495.1"/>
    </source>
</evidence>
<dbReference type="InterPro" id="IPR049892">
    <property type="entry name" value="AA9"/>
</dbReference>
<keyword evidence="6" id="KW-0136">Cellulose degradation</keyword>
<dbReference type="InterPro" id="IPR005103">
    <property type="entry name" value="AA9_LPMO"/>
</dbReference>
<evidence type="ECO:0000256" key="13">
    <source>
        <dbReference type="ARBA" id="ARBA00044502"/>
    </source>
</evidence>
<dbReference type="GO" id="GO:0046872">
    <property type="term" value="F:metal ion binding"/>
    <property type="evidence" value="ECO:0007669"/>
    <property type="project" value="UniProtKB-KW"/>
</dbReference>
<evidence type="ECO:0000256" key="6">
    <source>
        <dbReference type="ARBA" id="ARBA00023001"/>
    </source>
</evidence>
<comment type="catalytic activity">
    <reaction evidence="14">
        <text>[(1-&gt;4)-beta-D-glucosyl]n+m + reduced acceptor + O2 = 4-dehydro-beta-D-glucosyl-[(1-&gt;4)-beta-D-glucosyl]n-1 + [(1-&gt;4)-beta-D-glucosyl]m + acceptor + H2O.</text>
        <dbReference type="EC" id="1.14.99.56"/>
    </reaction>
</comment>
<protein>
    <recommendedName>
        <fullName evidence="15">lytic cellulose monooxygenase (C4-dehydrogenating)</fullName>
        <ecNumber evidence="15">1.14.99.56</ecNumber>
    </recommendedName>
</protein>
<feature type="domain" description="Auxiliary Activity family 9 catalytic" evidence="17">
    <location>
        <begin position="22"/>
        <end position="235"/>
    </location>
</feature>
<comment type="caution">
    <text evidence="18">The sequence shown here is derived from an EMBL/GenBank/DDBJ whole genome shotgun (WGS) entry which is preliminary data.</text>
</comment>
<evidence type="ECO:0000256" key="14">
    <source>
        <dbReference type="ARBA" id="ARBA00045077"/>
    </source>
</evidence>
<name>A0A0G2IG91_9PEZI</name>
<dbReference type="EC" id="1.14.99.56" evidence="15"/>
<evidence type="ECO:0000256" key="16">
    <source>
        <dbReference type="SAM" id="SignalP"/>
    </source>
</evidence>
<keyword evidence="9" id="KW-0503">Monooxygenase</keyword>
<sequence>MHSHVAATVLAVATGVSMVQAHGYVDSWNIGGVDYKGFDQQYQTDASQLDDFIAWSTTASDNGFVAPSAYSDADIICHKGAKNGVLNNATVAAGETVTAVWNTWPESHHGPVIDYLAPADDPTTVDKTSLKFFKIQEAGLVSGSSPGTWASDEIISNNLAHEIKIPANLKPGNYVLRHEIIALHSAGNADGAQNYPQCVNLKVTGSGSEQPEGTLGTALYTSDEEGINFNLYTTFDSYPIPGPELAFSSASKREESGRKHARDFQSFVQDVNNFFSGRNDKVQKSEETEN</sequence>
<evidence type="ECO:0000256" key="7">
    <source>
        <dbReference type="ARBA" id="ARBA00023002"/>
    </source>
</evidence>
<dbReference type="GO" id="GO:0030245">
    <property type="term" value="P:cellulose catabolic process"/>
    <property type="evidence" value="ECO:0007669"/>
    <property type="project" value="UniProtKB-KW"/>
</dbReference>
<feature type="signal peptide" evidence="16">
    <location>
        <begin position="1"/>
        <end position="21"/>
    </location>
</feature>
<dbReference type="PANTHER" id="PTHR33353">
    <property type="entry name" value="PUTATIVE (AFU_ORTHOLOGUE AFUA_1G12560)-RELATED"/>
    <property type="match status" value="1"/>
</dbReference>
<evidence type="ECO:0000256" key="4">
    <source>
        <dbReference type="ARBA" id="ARBA00022723"/>
    </source>
</evidence>
<reference evidence="18 19" key="2">
    <citation type="submission" date="2015-05" db="EMBL/GenBank/DDBJ databases">
        <authorList>
            <person name="Morales-Cruz A."/>
            <person name="Amrine K.C."/>
            <person name="Cantu D."/>
        </authorList>
    </citation>
    <scope>NUCLEOTIDE SEQUENCE [LARGE SCALE GENOMIC DNA]</scope>
    <source>
        <strain evidence="18">DA912</strain>
    </source>
</reference>
<comment type="subcellular location">
    <subcellularLocation>
        <location evidence="2">Secreted</location>
    </subcellularLocation>
</comment>
<dbReference type="EMBL" id="LCUC01000017">
    <property type="protein sequence ID" value="KKY39495.1"/>
    <property type="molecule type" value="Genomic_DNA"/>
</dbReference>
<keyword evidence="19" id="KW-1185">Reference proteome</keyword>
<keyword evidence="7" id="KW-0560">Oxidoreductase</keyword>
<dbReference type="STRING" id="1214573.A0A0G2IG91"/>
<evidence type="ECO:0000256" key="10">
    <source>
        <dbReference type="ARBA" id="ARBA00023157"/>
    </source>
</evidence>
<evidence type="ECO:0000259" key="17">
    <source>
        <dbReference type="Pfam" id="PF03443"/>
    </source>
</evidence>
<keyword evidence="4" id="KW-0479">Metal-binding</keyword>
<dbReference type="OrthoDB" id="4849160at2759"/>
<evidence type="ECO:0000256" key="2">
    <source>
        <dbReference type="ARBA" id="ARBA00004613"/>
    </source>
</evidence>
<proteinExistence type="inferred from homology"/>
<evidence type="ECO:0000256" key="9">
    <source>
        <dbReference type="ARBA" id="ARBA00023033"/>
    </source>
</evidence>
<evidence type="ECO:0000313" key="19">
    <source>
        <dbReference type="Proteomes" id="UP000034680"/>
    </source>
</evidence>
<reference evidence="18 19" key="1">
    <citation type="submission" date="2015-05" db="EMBL/GenBank/DDBJ databases">
        <title>Distinctive expansion of gene families associated with plant cell wall degradation and secondary metabolism in the genomes of grapevine trunk pathogens.</title>
        <authorList>
            <person name="Lawrence D.P."/>
            <person name="Travadon R."/>
            <person name="Rolshausen P.E."/>
            <person name="Baumgartner K."/>
        </authorList>
    </citation>
    <scope>NUCLEOTIDE SEQUENCE [LARGE SCALE GENOMIC DNA]</scope>
    <source>
        <strain evidence="18">DA912</strain>
    </source>
</reference>